<name>A0A562PX55_9PSED</name>
<comment type="caution">
    <text evidence="1">The sequence shown here is derived from an EMBL/GenBank/DDBJ whole genome shotgun (WGS) entry which is preliminary data.</text>
</comment>
<protein>
    <submittedName>
        <fullName evidence="1">Uncharacterized protein</fullName>
    </submittedName>
</protein>
<evidence type="ECO:0000313" key="1">
    <source>
        <dbReference type="EMBL" id="TWI49004.1"/>
    </source>
</evidence>
<accession>A0A562PX55</accession>
<keyword evidence="2" id="KW-1185">Reference proteome</keyword>
<reference evidence="1 2" key="1">
    <citation type="journal article" date="2015" name="Stand. Genomic Sci.">
        <title>Genomic Encyclopedia of Bacterial and Archaeal Type Strains, Phase III: the genomes of soil and plant-associated and newly described type strains.</title>
        <authorList>
            <person name="Whitman W.B."/>
            <person name="Woyke T."/>
            <person name="Klenk H.P."/>
            <person name="Zhou Y."/>
            <person name="Lilburn T.G."/>
            <person name="Beck B.J."/>
            <person name="De Vos P."/>
            <person name="Vandamme P."/>
            <person name="Eisen J.A."/>
            <person name="Garrity G."/>
            <person name="Hugenholtz P."/>
            <person name="Kyrpides N.C."/>
        </authorList>
    </citation>
    <scope>NUCLEOTIDE SEQUENCE [LARGE SCALE GENOMIC DNA]</scope>
    <source>
        <strain evidence="1 2">CGMCC 1.6858</strain>
    </source>
</reference>
<proteinExistence type="predicted"/>
<organism evidence="1 2">
    <name type="scientific">Pseudomonas duriflava</name>
    <dbReference type="NCBI Taxonomy" id="459528"/>
    <lineage>
        <taxon>Bacteria</taxon>
        <taxon>Pseudomonadati</taxon>
        <taxon>Pseudomonadota</taxon>
        <taxon>Gammaproteobacteria</taxon>
        <taxon>Pseudomonadales</taxon>
        <taxon>Pseudomonadaceae</taxon>
        <taxon>Pseudomonas</taxon>
    </lineage>
</organism>
<gene>
    <name evidence="1" type="ORF">IQ22_04138</name>
</gene>
<dbReference type="Proteomes" id="UP000316905">
    <property type="component" value="Unassembled WGS sequence"/>
</dbReference>
<evidence type="ECO:0000313" key="2">
    <source>
        <dbReference type="Proteomes" id="UP000316905"/>
    </source>
</evidence>
<sequence>MQTLKKVVQKAKWLDFPGISTTYHLDRHRNGLRVVVLELEGLPTVARLIEGDGCTQNFTVYAQGIL</sequence>
<dbReference type="EMBL" id="VLKY01000019">
    <property type="protein sequence ID" value="TWI49004.1"/>
    <property type="molecule type" value="Genomic_DNA"/>
</dbReference>
<dbReference type="AlphaFoldDB" id="A0A562PX55"/>
<dbReference type="RefSeq" id="WP_145145350.1">
    <property type="nucleotide sequence ID" value="NZ_VLKY01000019.1"/>
</dbReference>